<dbReference type="EMBL" id="QGKX02001290">
    <property type="protein sequence ID" value="KAF3537717.1"/>
    <property type="molecule type" value="Genomic_DNA"/>
</dbReference>
<gene>
    <name evidence="2" type="ORF">F2Q69_00022604</name>
</gene>
<proteinExistence type="predicted"/>
<organism evidence="2 3">
    <name type="scientific">Brassica cretica</name>
    <name type="common">Mustard</name>
    <dbReference type="NCBI Taxonomy" id="69181"/>
    <lineage>
        <taxon>Eukaryota</taxon>
        <taxon>Viridiplantae</taxon>
        <taxon>Streptophyta</taxon>
        <taxon>Embryophyta</taxon>
        <taxon>Tracheophyta</taxon>
        <taxon>Spermatophyta</taxon>
        <taxon>Magnoliopsida</taxon>
        <taxon>eudicotyledons</taxon>
        <taxon>Gunneridae</taxon>
        <taxon>Pentapetalae</taxon>
        <taxon>rosids</taxon>
        <taxon>malvids</taxon>
        <taxon>Brassicales</taxon>
        <taxon>Brassicaceae</taxon>
        <taxon>Brassiceae</taxon>
        <taxon>Brassica</taxon>
    </lineage>
</organism>
<dbReference type="AlphaFoldDB" id="A0A8S9Q6B5"/>
<sequence length="354" mass="40330">MGTYPWEHVALVGTWPSGHVALGARSSSGKEPSVLEGTWPEQMVDLSVCCSEHDVSMFFSEHGGTLLMSWRLWPEPRFVGYEHVDEDSLLGVKPCLHDCRIGRLLLFQAGTLLKEDFHLSKGRINHSAWKLEAGPRPGGRDLEAGGRNPGPGSKNLEAGSWRLREFHYGIKLLVEFGVGQRLVARVFKLSYRENHHAGPSKCSKGRIKLSLYDFLLLLYKDETLPPWWELVGVGRKQDISLHFLRLSGSMNREEECMGQDPGILRGRILARLRIRGMIRFLYRSRTLGHVVCGTRRLDRLSSRNPEAGRNFVLELKCRMDFHPGTLSSVIKTWERLLMRRPATLGKTYRRKQMC</sequence>
<feature type="region of interest" description="Disordered" evidence="1">
    <location>
        <begin position="130"/>
        <end position="154"/>
    </location>
</feature>
<evidence type="ECO:0000256" key="1">
    <source>
        <dbReference type="SAM" id="MobiDB-lite"/>
    </source>
</evidence>
<name>A0A8S9Q6B5_BRACR</name>
<reference evidence="2" key="1">
    <citation type="submission" date="2019-12" db="EMBL/GenBank/DDBJ databases">
        <title>Genome sequencing and annotation of Brassica cretica.</title>
        <authorList>
            <person name="Studholme D.J."/>
            <person name="Sarris P."/>
        </authorList>
    </citation>
    <scope>NUCLEOTIDE SEQUENCE</scope>
    <source>
        <strain evidence="2">PFS-109/04</strain>
        <tissue evidence="2">Leaf</tissue>
    </source>
</reference>
<comment type="caution">
    <text evidence="2">The sequence shown here is derived from an EMBL/GenBank/DDBJ whole genome shotgun (WGS) entry which is preliminary data.</text>
</comment>
<evidence type="ECO:0000313" key="2">
    <source>
        <dbReference type="EMBL" id="KAF3537717.1"/>
    </source>
</evidence>
<protein>
    <submittedName>
        <fullName evidence="2">Uncharacterized protein</fullName>
    </submittedName>
</protein>
<evidence type="ECO:0000313" key="3">
    <source>
        <dbReference type="Proteomes" id="UP000712600"/>
    </source>
</evidence>
<accession>A0A8S9Q6B5</accession>
<dbReference type="Proteomes" id="UP000712600">
    <property type="component" value="Unassembled WGS sequence"/>
</dbReference>